<feature type="compositionally biased region" description="Pro residues" evidence="1">
    <location>
        <begin position="287"/>
        <end position="297"/>
    </location>
</feature>
<keyword evidence="3" id="KW-1185">Reference proteome</keyword>
<feature type="compositionally biased region" description="Basic and acidic residues" evidence="1">
    <location>
        <begin position="173"/>
        <end position="183"/>
    </location>
</feature>
<protein>
    <submittedName>
        <fullName evidence="2">Uncharacterized protein</fullName>
    </submittedName>
</protein>
<accession>A0AAW0F0D0</accession>
<dbReference type="AlphaFoldDB" id="A0AAW0F0D0"/>
<evidence type="ECO:0000313" key="3">
    <source>
        <dbReference type="Proteomes" id="UP001430356"/>
    </source>
</evidence>
<feature type="compositionally biased region" description="Basic and acidic residues" evidence="1">
    <location>
        <begin position="118"/>
        <end position="128"/>
    </location>
</feature>
<dbReference type="Proteomes" id="UP001430356">
    <property type="component" value="Unassembled WGS sequence"/>
</dbReference>
<gene>
    <name evidence="2" type="ORF">NESM_000851200</name>
</gene>
<feature type="compositionally biased region" description="Basic and acidic residues" evidence="1">
    <location>
        <begin position="551"/>
        <end position="562"/>
    </location>
</feature>
<feature type="compositionally biased region" description="Low complexity" evidence="1">
    <location>
        <begin position="298"/>
        <end position="311"/>
    </location>
</feature>
<feature type="region of interest" description="Disordered" evidence="1">
    <location>
        <begin position="266"/>
        <end position="332"/>
    </location>
</feature>
<dbReference type="EMBL" id="JAECZO010000181">
    <property type="protein sequence ID" value="KAK7198851.1"/>
    <property type="molecule type" value="Genomic_DNA"/>
</dbReference>
<name>A0AAW0F0D0_9TRYP</name>
<proteinExistence type="predicted"/>
<comment type="caution">
    <text evidence="2">The sequence shown here is derived from an EMBL/GenBank/DDBJ whole genome shotgun (WGS) entry which is preliminary data.</text>
</comment>
<evidence type="ECO:0000256" key="1">
    <source>
        <dbReference type="SAM" id="MobiDB-lite"/>
    </source>
</evidence>
<sequence length="577" mass="61971">MDAGHTLDELLARHEDYVSAAPHAAPGRGHRRRGSRSSATPPPRLVEALERGVNPLMVGTQAHTPESAAREKAKAKRREPSAARPMMQRAAACCTGRRTTTASSAPTSETRAGLTPVPRDRDVQRAREATVSAGLASRHRELRARQLGDEAGSPRRRSAATPSPRSDVGGEGALKRQRVEMERPPSLPGAAAPYAGATVATHHRRRAWRRCCTTRKIVRLSRGVTRAAALRRYWYAAPVHVTAPPSGAPAVCDTAMERCAQRRLRAARRTSADAHTRARRTRRQVGPPAPALAPAPAPAAHAAVGGPSAAAQPPPAARRTGTGPTSRSERKARVRELLRCSATRMWRMAAGVVAERRDTLCQLRHPSAGALVSGTAAAATTTAKAGVLPLTLARLFPLFGAVAEMLEVRLVTAPTRPRACQPAWSAPQLHVVQRRLGVIVEEYSRTVGLLLLPSQCRAEMQAWSDAVAHMRDRDDASATASLARVATSPSVVRVPKHFPGASGSLTELTQLLLQRHSRTSRSPRRGRRVLVAVFCGEELATPPPRGGVARPDARPRDDDGDRGAGTYPLSRLLHRCL</sequence>
<feature type="region of interest" description="Disordered" evidence="1">
    <location>
        <begin position="541"/>
        <end position="567"/>
    </location>
</feature>
<reference evidence="2 3" key="1">
    <citation type="journal article" date="2021" name="MBio">
        <title>A New Model Trypanosomatid, Novymonas esmeraldas: Genomic Perception of Its 'Candidatus Pandoraea novymonadis' Endosymbiont.</title>
        <authorList>
            <person name="Zakharova A."/>
            <person name="Saura A."/>
            <person name="Butenko A."/>
            <person name="Podesvova L."/>
            <person name="Warmusova S."/>
            <person name="Kostygov A.Y."/>
            <person name="Nenarokova A."/>
            <person name="Lukes J."/>
            <person name="Opperdoes F.R."/>
            <person name="Yurchenko V."/>
        </authorList>
    </citation>
    <scope>NUCLEOTIDE SEQUENCE [LARGE SCALE GENOMIC DNA]</scope>
    <source>
        <strain evidence="2 3">E262AT.01</strain>
    </source>
</reference>
<feature type="region of interest" description="Disordered" evidence="1">
    <location>
        <begin position="57"/>
        <end position="193"/>
    </location>
</feature>
<feature type="region of interest" description="Disordered" evidence="1">
    <location>
        <begin position="18"/>
        <end position="43"/>
    </location>
</feature>
<feature type="compositionally biased region" description="Low complexity" evidence="1">
    <location>
        <begin position="82"/>
        <end position="112"/>
    </location>
</feature>
<evidence type="ECO:0000313" key="2">
    <source>
        <dbReference type="EMBL" id="KAK7198851.1"/>
    </source>
</evidence>
<organism evidence="2 3">
    <name type="scientific">Novymonas esmeraldas</name>
    <dbReference type="NCBI Taxonomy" id="1808958"/>
    <lineage>
        <taxon>Eukaryota</taxon>
        <taxon>Discoba</taxon>
        <taxon>Euglenozoa</taxon>
        <taxon>Kinetoplastea</taxon>
        <taxon>Metakinetoplastina</taxon>
        <taxon>Trypanosomatida</taxon>
        <taxon>Trypanosomatidae</taxon>
        <taxon>Novymonas</taxon>
    </lineage>
</organism>